<dbReference type="PATRIC" id="fig|447.4.peg.3165"/>
<feature type="domain" description="COQ9 C-terminal" evidence="1">
    <location>
        <begin position="150"/>
        <end position="186"/>
    </location>
</feature>
<evidence type="ECO:0000313" key="3">
    <source>
        <dbReference type="Proteomes" id="UP000054695"/>
    </source>
</evidence>
<organism evidence="2 3">
    <name type="scientific">Legionella bozemanae</name>
    <name type="common">Fluoribacter bozemanae</name>
    <dbReference type="NCBI Taxonomy" id="447"/>
    <lineage>
        <taxon>Bacteria</taxon>
        <taxon>Pseudomonadati</taxon>
        <taxon>Pseudomonadota</taxon>
        <taxon>Gammaproteobacteria</taxon>
        <taxon>Legionellales</taxon>
        <taxon>Legionellaceae</taxon>
        <taxon>Legionella</taxon>
    </lineage>
</organism>
<dbReference type="EMBL" id="LNXU01000032">
    <property type="protein sequence ID" value="KTC71388.1"/>
    <property type="molecule type" value="Genomic_DNA"/>
</dbReference>
<comment type="caution">
    <text evidence="2">The sequence shown here is derived from an EMBL/GenBank/DDBJ whole genome shotgun (WGS) entry which is preliminary data.</text>
</comment>
<dbReference type="AlphaFoldDB" id="A0A0W0RJY3"/>
<dbReference type="OrthoDB" id="7375611at2"/>
<protein>
    <submittedName>
        <fullName evidence="2">TetR family transporter regulatory protein</fullName>
    </submittedName>
</protein>
<dbReference type="Gene3D" id="1.10.357.10">
    <property type="entry name" value="Tetracycline Repressor, domain 2"/>
    <property type="match status" value="1"/>
</dbReference>
<dbReference type="RefSeq" id="WP_058460540.1">
    <property type="nucleotide sequence ID" value="NZ_CAAAIY010000011.1"/>
</dbReference>
<gene>
    <name evidence="2" type="ORF">Lboz_2965</name>
</gene>
<dbReference type="InterPro" id="IPR013718">
    <property type="entry name" value="COQ9_C"/>
</dbReference>
<reference evidence="2 3" key="1">
    <citation type="submission" date="2015-11" db="EMBL/GenBank/DDBJ databases">
        <title>Genomic analysis of 38 Legionella species identifies large and diverse effector repertoires.</title>
        <authorList>
            <person name="Burstein D."/>
            <person name="Amaro F."/>
            <person name="Zusman T."/>
            <person name="Lifshitz Z."/>
            <person name="Cohen O."/>
            <person name="Gilbert J.A."/>
            <person name="Pupko T."/>
            <person name="Shuman H.A."/>
            <person name="Segal G."/>
        </authorList>
    </citation>
    <scope>NUCLEOTIDE SEQUENCE [LARGE SCALE GENOMIC DNA]</scope>
    <source>
        <strain evidence="2 3">WIGA</strain>
    </source>
</reference>
<proteinExistence type="predicted"/>
<name>A0A0W0RJY3_LEGBO</name>
<dbReference type="Pfam" id="PF08511">
    <property type="entry name" value="COQ9"/>
    <property type="match status" value="1"/>
</dbReference>
<dbReference type="SUPFAM" id="SSF46689">
    <property type="entry name" value="Homeodomain-like"/>
    <property type="match status" value="1"/>
</dbReference>
<dbReference type="InterPro" id="IPR009057">
    <property type="entry name" value="Homeodomain-like_sf"/>
</dbReference>
<dbReference type="Proteomes" id="UP000054695">
    <property type="component" value="Unassembled WGS sequence"/>
</dbReference>
<evidence type="ECO:0000259" key="1">
    <source>
        <dbReference type="Pfam" id="PF08511"/>
    </source>
</evidence>
<evidence type="ECO:0000313" key="2">
    <source>
        <dbReference type="EMBL" id="KTC71388.1"/>
    </source>
</evidence>
<accession>A0A0W0RJY3</accession>
<dbReference type="STRING" id="447.Lboz_2965"/>
<keyword evidence="3" id="KW-1185">Reference proteome</keyword>
<sequence length="217" mass="25134">MKKAHVTVDEIVDAALSLAEQTSWENVRLFDIAKRLNVNLEDIRSCFREKNELVDAFFDRADKAMLARAEQPEIMELNTSERLHKLLMAWFQVLQSHRNVVRQMLWAQLEMGHIHVQIPALLRVSRTVQWWREAAQRGATYYHRAIEETGLTLIFLMTMAYWSQDNSKEAINTSRFLQKKLSQAHGFKEKAKDLCGLAPGSGSSREIKSDDSDIIFR</sequence>